<comment type="caution">
    <text evidence="2">The sequence shown here is derived from an EMBL/GenBank/DDBJ whole genome shotgun (WGS) entry which is preliminary data.</text>
</comment>
<proteinExistence type="predicted"/>
<feature type="non-terminal residue" evidence="2">
    <location>
        <position position="1"/>
    </location>
</feature>
<feature type="compositionally biased region" description="Basic residues" evidence="1">
    <location>
        <begin position="38"/>
        <end position="51"/>
    </location>
</feature>
<feature type="non-terminal residue" evidence="2">
    <location>
        <position position="78"/>
    </location>
</feature>
<sequence>GPAAPVALPRNRRPGTGNRFEPQPASVARQGQRDPLRGRRRRRAARGHRRRAPADRGPGQLPPGRPYRRRPARAGAGN</sequence>
<dbReference type="AlphaFoldDB" id="A0A699XT89"/>
<name>A0A699XT89_TANCI</name>
<feature type="region of interest" description="Disordered" evidence="1">
    <location>
        <begin position="1"/>
        <end position="78"/>
    </location>
</feature>
<evidence type="ECO:0000256" key="1">
    <source>
        <dbReference type="SAM" id="MobiDB-lite"/>
    </source>
</evidence>
<evidence type="ECO:0000313" key="2">
    <source>
        <dbReference type="EMBL" id="GFD61218.1"/>
    </source>
</evidence>
<reference evidence="2" key="1">
    <citation type="journal article" date="2019" name="Sci. Rep.">
        <title>Draft genome of Tanacetum cinerariifolium, the natural source of mosquito coil.</title>
        <authorList>
            <person name="Yamashiro T."/>
            <person name="Shiraishi A."/>
            <person name="Satake H."/>
            <person name="Nakayama K."/>
        </authorList>
    </citation>
    <scope>NUCLEOTIDE SEQUENCE</scope>
</reference>
<accession>A0A699XT89</accession>
<gene>
    <name evidence="2" type="ORF">Tci_933187</name>
</gene>
<organism evidence="2">
    <name type="scientific">Tanacetum cinerariifolium</name>
    <name type="common">Dalmatian daisy</name>
    <name type="synonym">Chrysanthemum cinerariifolium</name>
    <dbReference type="NCBI Taxonomy" id="118510"/>
    <lineage>
        <taxon>Eukaryota</taxon>
        <taxon>Viridiplantae</taxon>
        <taxon>Streptophyta</taxon>
        <taxon>Embryophyta</taxon>
        <taxon>Tracheophyta</taxon>
        <taxon>Spermatophyta</taxon>
        <taxon>Magnoliopsida</taxon>
        <taxon>eudicotyledons</taxon>
        <taxon>Gunneridae</taxon>
        <taxon>Pentapetalae</taxon>
        <taxon>asterids</taxon>
        <taxon>campanulids</taxon>
        <taxon>Asterales</taxon>
        <taxon>Asteraceae</taxon>
        <taxon>Asteroideae</taxon>
        <taxon>Anthemideae</taxon>
        <taxon>Anthemidinae</taxon>
        <taxon>Tanacetum</taxon>
    </lineage>
</organism>
<protein>
    <submittedName>
        <fullName evidence="2">Uncharacterized protein</fullName>
    </submittedName>
</protein>
<dbReference type="EMBL" id="BKCJ011888354">
    <property type="protein sequence ID" value="GFD61218.1"/>
    <property type="molecule type" value="Genomic_DNA"/>
</dbReference>